<dbReference type="Pfam" id="PF01535">
    <property type="entry name" value="PPR"/>
    <property type="match status" value="2"/>
</dbReference>
<dbReference type="NCBIfam" id="TIGR00756">
    <property type="entry name" value="PPR"/>
    <property type="match status" value="2"/>
</dbReference>
<feature type="repeat" description="PPR" evidence="2">
    <location>
        <begin position="195"/>
        <end position="229"/>
    </location>
</feature>
<sequence>MNNIRDALFLLDQLRAIGPPSAKAVNSVAAACARAGQYDRTFSLLKELSERGAWDSFSYTTAITAHGKCRQWAKALALLRTIKEPNEFVFGAAIGACAAAGRWAEAIALLDDMEARGIPSNARCYNGALSACDRADQPEVALRLFEKMRTGEDERIRPTTISYTSAISACARRPSYADRSPALLAQMRRDGLRPNAVTFGATAQAYATLGHWEAALRLLADMEAEGVAPNIVVLSNIVNACAEAAAWKPALALTHGMSSRYGVTPDVACVNAAIKACARAQEPAAALELLDGLGKRANVRSYGTALAALASCVPPRWEEALSLLTRMRSVGLAPSLECHTAALAACGAAREMREVIAIWQGLPLIAI</sequence>
<organism evidence="4 5">
    <name type="scientific">Chrysochromulina tobinii</name>
    <dbReference type="NCBI Taxonomy" id="1460289"/>
    <lineage>
        <taxon>Eukaryota</taxon>
        <taxon>Haptista</taxon>
        <taxon>Haptophyta</taxon>
        <taxon>Prymnesiophyceae</taxon>
        <taxon>Prymnesiales</taxon>
        <taxon>Chrysochromulinaceae</taxon>
        <taxon>Chrysochromulina</taxon>
    </lineage>
</organism>
<dbReference type="SUPFAM" id="SSF48452">
    <property type="entry name" value="TPR-like"/>
    <property type="match status" value="1"/>
</dbReference>
<dbReference type="AlphaFoldDB" id="A0A0M0JKM0"/>
<evidence type="ECO:0000259" key="3">
    <source>
        <dbReference type="Pfam" id="PF17177"/>
    </source>
</evidence>
<dbReference type="PROSITE" id="PS51375">
    <property type="entry name" value="PPR"/>
    <property type="match status" value="4"/>
</dbReference>
<name>A0A0M0JKM0_9EUKA</name>
<evidence type="ECO:0000313" key="5">
    <source>
        <dbReference type="Proteomes" id="UP000037460"/>
    </source>
</evidence>
<dbReference type="PANTHER" id="PTHR47447:SF17">
    <property type="entry name" value="OS12G0638900 PROTEIN"/>
    <property type="match status" value="1"/>
</dbReference>
<feature type="repeat" description="PPR" evidence="2">
    <location>
        <begin position="86"/>
        <end position="120"/>
    </location>
</feature>
<proteinExistence type="predicted"/>
<evidence type="ECO:0000256" key="2">
    <source>
        <dbReference type="PROSITE-ProRule" id="PRU00708"/>
    </source>
</evidence>
<reference evidence="5" key="1">
    <citation type="journal article" date="2015" name="PLoS Genet.">
        <title>Genome Sequence and Transcriptome Analyses of Chrysochromulina tobin: Metabolic Tools for Enhanced Algal Fitness in the Prominent Order Prymnesiales (Haptophyceae).</title>
        <authorList>
            <person name="Hovde B.T."/>
            <person name="Deodato C.R."/>
            <person name="Hunsperger H.M."/>
            <person name="Ryken S.A."/>
            <person name="Yost W."/>
            <person name="Jha R.K."/>
            <person name="Patterson J."/>
            <person name="Monnat R.J. Jr."/>
            <person name="Barlow S.B."/>
            <person name="Starkenburg S.R."/>
            <person name="Cattolico R.A."/>
        </authorList>
    </citation>
    <scope>NUCLEOTIDE SEQUENCE</scope>
    <source>
        <strain evidence="5">CCMP291</strain>
    </source>
</reference>
<keyword evidence="1" id="KW-0677">Repeat</keyword>
<feature type="domain" description="PROP1-like PPR" evidence="3">
    <location>
        <begin position="91"/>
        <end position="243"/>
    </location>
</feature>
<dbReference type="InterPro" id="IPR011990">
    <property type="entry name" value="TPR-like_helical_dom_sf"/>
</dbReference>
<dbReference type="InterPro" id="IPR033443">
    <property type="entry name" value="PROP1-like_PPR_dom"/>
</dbReference>
<evidence type="ECO:0000313" key="4">
    <source>
        <dbReference type="EMBL" id="KOO27131.1"/>
    </source>
</evidence>
<dbReference type="OrthoDB" id="185373at2759"/>
<keyword evidence="5" id="KW-1185">Reference proteome</keyword>
<protein>
    <recommendedName>
        <fullName evidence="3">PROP1-like PPR domain-containing protein</fullName>
    </recommendedName>
</protein>
<dbReference type="EMBL" id="JWZX01002758">
    <property type="protein sequence ID" value="KOO27131.1"/>
    <property type="molecule type" value="Genomic_DNA"/>
</dbReference>
<evidence type="ECO:0000256" key="1">
    <source>
        <dbReference type="ARBA" id="ARBA00022737"/>
    </source>
</evidence>
<dbReference type="Pfam" id="PF17177">
    <property type="entry name" value="PPR_long"/>
    <property type="match status" value="1"/>
</dbReference>
<dbReference type="Gene3D" id="1.25.40.10">
    <property type="entry name" value="Tetratricopeptide repeat domain"/>
    <property type="match status" value="3"/>
</dbReference>
<dbReference type="PANTHER" id="PTHR47447">
    <property type="entry name" value="OS03G0856100 PROTEIN"/>
    <property type="match status" value="1"/>
</dbReference>
<dbReference type="InterPro" id="IPR002885">
    <property type="entry name" value="PPR_rpt"/>
</dbReference>
<feature type="repeat" description="PPR" evidence="2">
    <location>
        <begin position="298"/>
        <end position="334"/>
    </location>
</feature>
<dbReference type="Proteomes" id="UP000037460">
    <property type="component" value="Unassembled WGS sequence"/>
</dbReference>
<accession>A0A0M0JKM0</accession>
<comment type="caution">
    <text evidence="4">The sequence shown here is derived from an EMBL/GenBank/DDBJ whole genome shotgun (WGS) entry which is preliminary data.</text>
</comment>
<feature type="repeat" description="PPR" evidence="2">
    <location>
        <begin position="159"/>
        <end position="194"/>
    </location>
</feature>
<gene>
    <name evidence="4" type="ORF">Ctob_007836</name>
</gene>